<name>A0A9E7TLS5_9EURY</name>
<dbReference type="AlphaFoldDB" id="A0A9E7TLS5"/>
<gene>
    <name evidence="2" type="ORF">L6E24_00655</name>
</gene>
<evidence type="ECO:0000313" key="3">
    <source>
        <dbReference type="Proteomes" id="UP001060368"/>
    </source>
</evidence>
<dbReference type="KEGG" id="mend:L6E24_00655"/>
<organism evidence="2 3">
    <name type="scientific">Methanoplanus endosymbiosus</name>
    <dbReference type="NCBI Taxonomy" id="33865"/>
    <lineage>
        <taxon>Archaea</taxon>
        <taxon>Methanobacteriati</taxon>
        <taxon>Methanobacteriota</taxon>
        <taxon>Stenosarchaea group</taxon>
        <taxon>Methanomicrobia</taxon>
        <taxon>Methanomicrobiales</taxon>
        <taxon>Methanomicrobiaceae</taxon>
        <taxon>Methanoplanus</taxon>
    </lineage>
</organism>
<proteinExistence type="predicted"/>
<keyword evidence="1" id="KW-0472">Membrane</keyword>
<feature type="transmembrane region" description="Helical" evidence="1">
    <location>
        <begin position="111"/>
        <end position="129"/>
    </location>
</feature>
<reference evidence="2" key="1">
    <citation type="submission" date="2022-04" db="EMBL/GenBank/DDBJ databases">
        <title>Complete genome of Methanoplanus endosymbiosus DSM 3599.</title>
        <authorList>
            <person name="Chen S.-C."/>
            <person name="You Y.-T."/>
            <person name="Zhou Y.-Z."/>
            <person name="Lai M.-C."/>
        </authorList>
    </citation>
    <scope>NUCLEOTIDE SEQUENCE</scope>
    <source>
        <strain evidence="2">DSM 3599</strain>
    </source>
</reference>
<keyword evidence="1" id="KW-0812">Transmembrane</keyword>
<protein>
    <submittedName>
        <fullName evidence="2">Uncharacterized protein</fullName>
    </submittedName>
</protein>
<evidence type="ECO:0000256" key="1">
    <source>
        <dbReference type="SAM" id="Phobius"/>
    </source>
</evidence>
<feature type="transmembrane region" description="Helical" evidence="1">
    <location>
        <begin position="25"/>
        <end position="44"/>
    </location>
</feature>
<keyword evidence="3" id="KW-1185">Reference proteome</keyword>
<feature type="transmembrane region" description="Helical" evidence="1">
    <location>
        <begin position="65"/>
        <end position="91"/>
    </location>
</feature>
<dbReference type="RefSeq" id="WP_257742814.1">
    <property type="nucleotide sequence ID" value="NZ_CP096115.1"/>
</dbReference>
<accession>A0A9E7TLS5</accession>
<dbReference type="GeneID" id="74306159"/>
<keyword evidence="1" id="KW-1133">Transmembrane helix</keyword>
<dbReference type="EMBL" id="CP096115">
    <property type="protein sequence ID" value="UUX92671.1"/>
    <property type="molecule type" value="Genomic_DNA"/>
</dbReference>
<sequence>MRYYDYLFLGIWMGNNLHRIMGREYIVVTGFISGIWLAAMFHVNSPLFNMIYSFFINFDIVPGDGYYMVISFLIICLWTILLLTMVWIGGIKGLATMAMTFSASWYFPENIWISLIVLGIAAVIAVFSIKTRICRENFGHY</sequence>
<evidence type="ECO:0000313" key="2">
    <source>
        <dbReference type="EMBL" id="UUX92671.1"/>
    </source>
</evidence>
<dbReference type="Proteomes" id="UP001060368">
    <property type="component" value="Chromosome"/>
</dbReference>